<gene>
    <name evidence="5" type="ORF">AAEO59_08500</name>
</gene>
<dbReference type="RefSeq" id="WP_341700307.1">
    <property type="nucleotide sequence ID" value="NZ_JBBYHU010000013.1"/>
</dbReference>
<dbReference type="InterPro" id="IPR036388">
    <property type="entry name" value="WH-like_DNA-bd_sf"/>
</dbReference>
<proteinExistence type="predicted"/>
<evidence type="ECO:0000313" key="6">
    <source>
        <dbReference type="Proteomes" id="UP001398556"/>
    </source>
</evidence>
<dbReference type="EMBL" id="JBBYHU010000013">
    <property type="protein sequence ID" value="MEL1241084.1"/>
    <property type="molecule type" value="Genomic_DNA"/>
</dbReference>
<keyword evidence="6" id="KW-1185">Reference proteome</keyword>
<dbReference type="InterPro" id="IPR036390">
    <property type="entry name" value="WH_DNA-bd_sf"/>
</dbReference>
<evidence type="ECO:0000259" key="4">
    <source>
        <dbReference type="PROSITE" id="PS50956"/>
    </source>
</evidence>
<dbReference type="InterPro" id="IPR019885">
    <property type="entry name" value="Tscrpt_reg_HTH_AsnC-type_CS"/>
</dbReference>
<accession>A0ABU9HLS2</accession>
<dbReference type="InterPro" id="IPR000485">
    <property type="entry name" value="AsnC-type_HTH_dom"/>
</dbReference>
<dbReference type="InterPro" id="IPR019888">
    <property type="entry name" value="Tscrpt_reg_AsnC-like"/>
</dbReference>
<evidence type="ECO:0000256" key="2">
    <source>
        <dbReference type="ARBA" id="ARBA00023125"/>
    </source>
</evidence>
<dbReference type="SUPFAM" id="SSF46785">
    <property type="entry name" value="Winged helix' DNA-binding domain"/>
    <property type="match status" value="1"/>
</dbReference>
<dbReference type="PANTHER" id="PTHR30154:SF34">
    <property type="entry name" value="TRANSCRIPTIONAL REGULATOR AZLB"/>
    <property type="match status" value="1"/>
</dbReference>
<organism evidence="5 6">
    <name type="scientific">Flavobacterium flavipallidum</name>
    <dbReference type="NCBI Taxonomy" id="3139140"/>
    <lineage>
        <taxon>Bacteria</taxon>
        <taxon>Pseudomonadati</taxon>
        <taxon>Bacteroidota</taxon>
        <taxon>Flavobacteriia</taxon>
        <taxon>Flavobacteriales</taxon>
        <taxon>Flavobacteriaceae</taxon>
        <taxon>Flavobacterium</taxon>
    </lineage>
</organism>
<evidence type="ECO:0000256" key="1">
    <source>
        <dbReference type="ARBA" id="ARBA00023015"/>
    </source>
</evidence>
<sequence>MSLTLDTIDKKILNILQEDGKITTKALADQLGMTTTPIFERIRRMEKHGIIDKYVCLLQPKKIDRKLIVFASISIKNHGVIHVADFIREMNKTPEVMEVYHIGGN</sequence>
<dbReference type="Proteomes" id="UP001398556">
    <property type="component" value="Unassembled WGS sequence"/>
</dbReference>
<dbReference type="Gene3D" id="1.10.10.10">
    <property type="entry name" value="Winged helix-like DNA-binding domain superfamily/Winged helix DNA-binding domain"/>
    <property type="match status" value="1"/>
</dbReference>
<reference evidence="5 6" key="1">
    <citation type="submission" date="2024-04" db="EMBL/GenBank/DDBJ databases">
        <title>Flavobacterium sp. DGU99 16S ribosomal RNA gene Genome sequencing and assembly.</title>
        <authorList>
            <person name="Park S."/>
        </authorList>
    </citation>
    <scope>NUCLEOTIDE SEQUENCE [LARGE SCALE GENOMIC DNA]</scope>
    <source>
        <strain evidence="5 6">DGU99</strain>
    </source>
</reference>
<dbReference type="PROSITE" id="PS00519">
    <property type="entry name" value="HTH_ASNC_1"/>
    <property type="match status" value="1"/>
</dbReference>
<evidence type="ECO:0000313" key="5">
    <source>
        <dbReference type="EMBL" id="MEL1241084.1"/>
    </source>
</evidence>
<dbReference type="Gene3D" id="3.30.70.920">
    <property type="match status" value="1"/>
</dbReference>
<dbReference type="PROSITE" id="PS50956">
    <property type="entry name" value="HTH_ASNC_2"/>
    <property type="match status" value="1"/>
</dbReference>
<name>A0ABU9HLS2_9FLAO</name>
<evidence type="ECO:0000256" key="3">
    <source>
        <dbReference type="ARBA" id="ARBA00023163"/>
    </source>
</evidence>
<dbReference type="PRINTS" id="PR00033">
    <property type="entry name" value="HTHASNC"/>
</dbReference>
<feature type="domain" description="HTH asnC-type" evidence="4">
    <location>
        <begin position="5"/>
        <end position="66"/>
    </location>
</feature>
<keyword evidence="2" id="KW-0238">DNA-binding</keyword>
<dbReference type="Pfam" id="PF13412">
    <property type="entry name" value="HTH_24"/>
    <property type="match status" value="1"/>
</dbReference>
<comment type="caution">
    <text evidence="5">The sequence shown here is derived from an EMBL/GenBank/DDBJ whole genome shotgun (WGS) entry which is preliminary data.</text>
</comment>
<protein>
    <submittedName>
        <fullName evidence="5">Lrp/AsnC family transcriptional regulator</fullName>
    </submittedName>
</protein>
<dbReference type="PANTHER" id="PTHR30154">
    <property type="entry name" value="LEUCINE-RESPONSIVE REGULATORY PROTEIN"/>
    <property type="match status" value="1"/>
</dbReference>
<keyword evidence="3" id="KW-0804">Transcription</keyword>
<keyword evidence="1" id="KW-0805">Transcription regulation</keyword>
<dbReference type="SMART" id="SM00344">
    <property type="entry name" value="HTH_ASNC"/>
    <property type="match status" value="1"/>
</dbReference>